<evidence type="ECO:0000313" key="4">
    <source>
        <dbReference type="Proteomes" id="UP001199469"/>
    </source>
</evidence>
<sequence length="150" mass="14819">MSRLAVVGLVAAVLVPPAGLVVGIVARRRITRSAAAPDAPVRLTGRGAATAAIVLAVLLTLAEAAAAVALFVAVPQGWLPSSDLPAASVQGTIERTVPLPAGSVRCPGPLPAKVGASIACTGTQNGAPVTLKATVSSVDGSDVRFEITRG</sequence>
<dbReference type="Proteomes" id="UP001199469">
    <property type="component" value="Unassembled WGS sequence"/>
</dbReference>
<evidence type="ECO:0000256" key="1">
    <source>
        <dbReference type="SAM" id="Phobius"/>
    </source>
</evidence>
<dbReference type="RefSeq" id="WP_230732622.1">
    <property type="nucleotide sequence ID" value="NZ_JAJNDB010000001.1"/>
</dbReference>
<proteinExistence type="predicted"/>
<feature type="domain" description="DUF4333" evidence="2">
    <location>
        <begin position="68"/>
        <end position="140"/>
    </location>
</feature>
<accession>A0ABS8P6L8</accession>
<reference evidence="3 4" key="1">
    <citation type="submission" date="2021-11" db="EMBL/GenBank/DDBJ databases">
        <title>Draft genome sequence of Actinomycetospora sp. SF1 isolated from the rhizosphere soil.</title>
        <authorList>
            <person name="Duangmal K."/>
            <person name="Chantavorakit T."/>
        </authorList>
    </citation>
    <scope>NUCLEOTIDE SEQUENCE [LARGE SCALE GENOMIC DNA]</scope>
    <source>
        <strain evidence="3 4">TBRC 5722</strain>
    </source>
</reference>
<keyword evidence="1" id="KW-0812">Transmembrane</keyword>
<comment type="caution">
    <text evidence="3">The sequence shown here is derived from an EMBL/GenBank/DDBJ whole genome shotgun (WGS) entry which is preliminary data.</text>
</comment>
<dbReference type="InterPro" id="IPR025637">
    <property type="entry name" value="DUF4333"/>
</dbReference>
<dbReference type="EMBL" id="JAJNDB010000001">
    <property type="protein sequence ID" value="MCD2193789.1"/>
    <property type="molecule type" value="Genomic_DNA"/>
</dbReference>
<feature type="transmembrane region" description="Helical" evidence="1">
    <location>
        <begin position="47"/>
        <end position="74"/>
    </location>
</feature>
<keyword evidence="1" id="KW-1133">Transmembrane helix</keyword>
<organism evidence="3 4">
    <name type="scientific">Actinomycetospora endophytica</name>
    <dbReference type="NCBI Taxonomy" id="2291215"/>
    <lineage>
        <taxon>Bacteria</taxon>
        <taxon>Bacillati</taxon>
        <taxon>Actinomycetota</taxon>
        <taxon>Actinomycetes</taxon>
        <taxon>Pseudonocardiales</taxon>
        <taxon>Pseudonocardiaceae</taxon>
        <taxon>Actinomycetospora</taxon>
    </lineage>
</organism>
<keyword evidence="1" id="KW-0472">Membrane</keyword>
<evidence type="ECO:0000259" key="2">
    <source>
        <dbReference type="Pfam" id="PF14230"/>
    </source>
</evidence>
<gene>
    <name evidence="3" type="ORF">LQ327_10420</name>
</gene>
<protein>
    <submittedName>
        <fullName evidence="3">DUF4333 domain-containing protein</fullName>
    </submittedName>
</protein>
<name>A0ABS8P6L8_9PSEU</name>
<keyword evidence="4" id="KW-1185">Reference proteome</keyword>
<evidence type="ECO:0000313" key="3">
    <source>
        <dbReference type="EMBL" id="MCD2193789.1"/>
    </source>
</evidence>
<dbReference type="Pfam" id="PF14230">
    <property type="entry name" value="DUF4333"/>
    <property type="match status" value="1"/>
</dbReference>